<organism evidence="3 4">
    <name type="scientific">Tritrichomonas musculus</name>
    <dbReference type="NCBI Taxonomy" id="1915356"/>
    <lineage>
        <taxon>Eukaryota</taxon>
        <taxon>Metamonada</taxon>
        <taxon>Parabasalia</taxon>
        <taxon>Tritrichomonadida</taxon>
        <taxon>Tritrichomonadidae</taxon>
        <taxon>Tritrichomonas</taxon>
    </lineage>
</organism>
<evidence type="ECO:0000256" key="1">
    <source>
        <dbReference type="ARBA" id="ARBA00022468"/>
    </source>
</evidence>
<protein>
    <recommendedName>
        <fullName evidence="2">Rab-GAP TBC domain-containing protein</fullName>
    </recommendedName>
</protein>
<keyword evidence="1" id="KW-0343">GTPase activation</keyword>
<dbReference type="Gene3D" id="1.10.472.80">
    <property type="entry name" value="Ypt/Rab-GAP domain of gyp1p, domain 3"/>
    <property type="match status" value="1"/>
</dbReference>
<comment type="caution">
    <text evidence="3">The sequence shown here is derived from an EMBL/GenBank/DDBJ whole genome shotgun (WGS) entry which is preliminary data.</text>
</comment>
<dbReference type="Gene3D" id="1.10.8.270">
    <property type="entry name" value="putative rabgap domain of human tbc1 domain family member 14 like domains"/>
    <property type="match status" value="1"/>
</dbReference>
<evidence type="ECO:0000259" key="2">
    <source>
        <dbReference type="PROSITE" id="PS50086"/>
    </source>
</evidence>
<dbReference type="Proteomes" id="UP001470230">
    <property type="component" value="Unassembled WGS sequence"/>
</dbReference>
<dbReference type="PANTHER" id="PTHR22957:SF502">
    <property type="entry name" value="SMALL G PROTEIN SIGNALING MODULATOR 2-RELATED"/>
    <property type="match status" value="1"/>
</dbReference>
<dbReference type="PANTHER" id="PTHR22957">
    <property type="entry name" value="TBC1 DOMAIN FAMILY MEMBER GTPASE-ACTIVATING PROTEIN"/>
    <property type="match status" value="1"/>
</dbReference>
<keyword evidence="4" id="KW-1185">Reference proteome</keyword>
<dbReference type="Pfam" id="PF00566">
    <property type="entry name" value="RabGAP-TBC"/>
    <property type="match status" value="1"/>
</dbReference>
<gene>
    <name evidence="3" type="ORF">M9Y10_001078</name>
</gene>
<sequence>MEQQHIIHIPNTYFRLSPDQSCNGDFYLNYTPIGFNFEFIPLDKSIFSELDLEESQCRISFFLYEVKEIVFNKEEIKFVSIHFIFSKGTPFSPFYFPVFYHATVQHLLEFLLFKEKIQPNQVTNQNRYTVNHKYINRNRHSSNLIHDSEEFISPKHLSYLIHHKQIVQKIQTNDLSSDDEPLTLNDCLSFFQENGICNHFENLKREIFRRGLTDEARTRIWPILLGLFSPQKTKEENLNFLKRKLIEYQTIRSQWDSIIKSQEDEVTEIAELIRVVENDVKRTDRVLPQFKSDNHPNLVLLHNVLISYALYNRDTGYVQGMGDLVSPFIILFIKDWKDSEHAVLYDDTVVTRVEAESLMMWLLCSLMNTMQQDRMFTDLAKHQQFAMERTYAIIKATHKPLNEWLVENELTELFFLYRPILLLFKREFEIKFVFRLWDCFFSHSKPYTFPRFFLSAVLIQLFPRLMLHTKGGIGDVMSLTDKIIGSLNGHSTLNIAIGLQEIMNEAGKTEEWALEPLPEKAEYRSYRSQFLKI</sequence>
<evidence type="ECO:0000313" key="4">
    <source>
        <dbReference type="Proteomes" id="UP001470230"/>
    </source>
</evidence>
<dbReference type="EMBL" id="JAPFFF010000001">
    <property type="protein sequence ID" value="KAK8898786.1"/>
    <property type="molecule type" value="Genomic_DNA"/>
</dbReference>
<dbReference type="InterPro" id="IPR035969">
    <property type="entry name" value="Rab-GAP_TBC_sf"/>
</dbReference>
<feature type="domain" description="Rab-GAP TBC" evidence="2">
    <location>
        <begin position="211"/>
        <end position="444"/>
    </location>
</feature>
<accession>A0ABR2L700</accession>
<dbReference type="SMART" id="SM00164">
    <property type="entry name" value="TBC"/>
    <property type="match status" value="1"/>
</dbReference>
<dbReference type="SUPFAM" id="SSF47923">
    <property type="entry name" value="Ypt/Rab-GAP domain of gyp1p"/>
    <property type="match status" value="2"/>
</dbReference>
<evidence type="ECO:0000313" key="3">
    <source>
        <dbReference type="EMBL" id="KAK8898786.1"/>
    </source>
</evidence>
<name>A0ABR2L700_9EUKA</name>
<proteinExistence type="predicted"/>
<dbReference type="InterPro" id="IPR000195">
    <property type="entry name" value="Rab-GAP-TBC_dom"/>
</dbReference>
<dbReference type="PROSITE" id="PS50086">
    <property type="entry name" value="TBC_RABGAP"/>
    <property type="match status" value="1"/>
</dbReference>
<reference evidence="3 4" key="1">
    <citation type="submission" date="2024-04" db="EMBL/GenBank/DDBJ databases">
        <title>Tritrichomonas musculus Genome.</title>
        <authorList>
            <person name="Alves-Ferreira E."/>
            <person name="Grigg M."/>
            <person name="Lorenzi H."/>
            <person name="Galac M."/>
        </authorList>
    </citation>
    <scope>NUCLEOTIDE SEQUENCE [LARGE SCALE GENOMIC DNA]</scope>
    <source>
        <strain evidence="3 4">EAF2021</strain>
    </source>
</reference>